<dbReference type="EMBL" id="CP000232">
    <property type="protein sequence ID" value="ABC19491.1"/>
    <property type="molecule type" value="Genomic_DNA"/>
</dbReference>
<organism evidence="1">
    <name type="scientific">Moorella thermoacetica (strain ATCC 39073 / JCM 9320)</name>
    <dbReference type="NCBI Taxonomy" id="264732"/>
    <lineage>
        <taxon>Bacteria</taxon>
        <taxon>Bacillati</taxon>
        <taxon>Bacillota</taxon>
        <taxon>Clostridia</taxon>
        <taxon>Neomoorellales</taxon>
        <taxon>Neomoorellaceae</taxon>
        <taxon>Neomoorella</taxon>
    </lineage>
</organism>
<reference evidence="1" key="1">
    <citation type="submission" date="2005-12" db="EMBL/GenBank/DDBJ databases">
        <title>Complete sequence of Moorella thermoacetica ATCC 39073.</title>
        <authorList>
            <consortium name="US DOE Joint Genome Institute"/>
            <person name="Copeland A."/>
            <person name="Lucas S."/>
            <person name="Lapidus A."/>
            <person name="Barry K."/>
            <person name="Detter J.C."/>
            <person name="Glavina T."/>
            <person name="Hammon N."/>
            <person name="Israni S."/>
            <person name="Pitluck S."/>
            <person name="Chertkov O."/>
            <person name="Saunders E.H."/>
            <person name="Brettin T."/>
            <person name="Bruce D."/>
            <person name="Han C."/>
            <person name="Tapia R."/>
            <person name="Gilna P."/>
            <person name="Schmutz J."/>
            <person name="Larimer F."/>
            <person name="Land M."/>
            <person name="Kyrpides N."/>
            <person name="Anderson I."/>
            <person name="Richardson P."/>
            <person name="Ragsdale S."/>
        </authorList>
    </citation>
    <scope>NUCLEOTIDE SEQUENCE</scope>
    <source>
        <strain evidence="1">ATCC 39073</strain>
    </source>
</reference>
<dbReference type="AlphaFoldDB" id="Q2RJ98"/>
<dbReference type="KEGG" id="mta:Moth_1177"/>
<gene>
    <name evidence="1" type="ordered locus">Moth_1177</name>
</gene>
<dbReference type="HOGENOM" id="CLU_1893845_0_0_9"/>
<dbReference type="STRING" id="264732.Moth_1177"/>
<name>Q2RJ98_MOOTA</name>
<dbReference type="EnsemblBacteria" id="ABC19491">
    <property type="protein sequence ID" value="ABC19491"/>
    <property type="gene ID" value="Moth_1177"/>
</dbReference>
<dbReference type="PATRIC" id="fig|264732.11.peg.1264"/>
<sequence length="134" mass="15001">MGAGILESFMGNTNIKPNINHRGFDVMEIYRARWPNRSARGDLSVSSNGIRLRGAAFQHLRGCNYVMIGVDGRRLILRKSDDPSNLKLRLAAKGKIGEIGGKHLTQWLLEHGFNKGQYKTQLAEDQVIVQQELA</sequence>
<accession>Q2RJ98</accession>
<evidence type="ECO:0000313" key="1">
    <source>
        <dbReference type="EMBL" id="ABC19491.1"/>
    </source>
</evidence>
<dbReference type="OrthoDB" id="9900603at2"/>
<proteinExistence type="predicted"/>
<protein>
    <submittedName>
        <fullName evidence="1">Uncharacterized protein</fullName>
    </submittedName>
</protein>